<protein>
    <submittedName>
        <fullName evidence="1">Uncharacterized protein</fullName>
    </submittedName>
</protein>
<sequence length="160" mass="18267">MKSKSTKAQSQSPGVLAEWLMRDILRAKARTEDEKFSPLQDYFSIDDDAMMTAKPVGIKMPCVTDEGIRYQIQWIPLYMLCPCRFFKVESLSLELNAYLEQRDRDDTTAVAPQVTLSKKAHWWSNNTPVKMSLHFSESSGQTIRIECDEPMPATPSPETD</sequence>
<name>A0A1M5HIX3_VIBGA</name>
<dbReference type="Proteomes" id="UP000184159">
    <property type="component" value="Unassembled WGS sequence"/>
</dbReference>
<dbReference type="EMBL" id="FQUH01000033">
    <property type="protein sequence ID" value="SHG15919.1"/>
    <property type="molecule type" value="Genomic_DNA"/>
</dbReference>
<organism evidence="1 2">
    <name type="scientific">Vibrio gazogenes DSM 21264 = NBRC 103151</name>
    <dbReference type="NCBI Taxonomy" id="1123492"/>
    <lineage>
        <taxon>Bacteria</taxon>
        <taxon>Pseudomonadati</taxon>
        <taxon>Pseudomonadota</taxon>
        <taxon>Gammaproteobacteria</taxon>
        <taxon>Vibrionales</taxon>
        <taxon>Vibrionaceae</taxon>
        <taxon>Vibrio</taxon>
    </lineage>
</organism>
<keyword evidence="2" id="KW-1185">Reference proteome</keyword>
<proteinExistence type="predicted"/>
<evidence type="ECO:0000313" key="1">
    <source>
        <dbReference type="EMBL" id="SHG15919.1"/>
    </source>
</evidence>
<reference evidence="2" key="1">
    <citation type="submission" date="2016-11" db="EMBL/GenBank/DDBJ databases">
        <authorList>
            <person name="Varghese N."/>
            <person name="Submissions S."/>
        </authorList>
    </citation>
    <scope>NUCLEOTIDE SEQUENCE [LARGE SCALE GENOMIC DNA]</scope>
    <source>
        <strain evidence="2">DSM 21264</strain>
    </source>
</reference>
<accession>A0A1M5HIX3</accession>
<dbReference type="RefSeq" id="WP_131814966.1">
    <property type="nucleotide sequence ID" value="NZ_FQUH01000033.1"/>
</dbReference>
<evidence type="ECO:0000313" key="2">
    <source>
        <dbReference type="Proteomes" id="UP000184159"/>
    </source>
</evidence>
<dbReference type="AlphaFoldDB" id="A0A1M5HIX3"/>
<gene>
    <name evidence="1" type="ORF">SAMN02745781_04116</name>
</gene>